<name>A0A3Q2X9M6_HIPCM</name>
<dbReference type="Gene3D" id="2.60.40.150">
    <property type="entry name" value="C2 domain"/>
    <property type="match status" value="1"/>
</dbReference>
<feature type="transmembrane region" description="Helical" evidence="5">
    <location>
        <begin position="243"/>
        <end position="267"/>
    </location>
</feature>
<keyword evidence="2" id="KW-0479">Metal-binding</keyword>
<reference evidence="7" key="2">
    <citation type="submission" date="2025-09" db="UniProtKB">
        <authorList>
            <consortium name="Ensembl"/>
        </authorList>
    </citation>
    <scope>IDENTIFICATION</scope>
</reference>
<evidence type="ECO:0000256" key="1">
    <source>
        <dbReference type="ARBA" id="ARBA00007923"/>
    </source>
</evidence>
<proteinExistence type="inferred from homology"/>
<feature type="domain" description="C2" evidence="6">
    <location>
        <begin position="78"/>
        <end position="195"/>
    </location>
</feature>
<dbReference type="OMA" id="DPLERTC"/>
<dbReference type="InterPro" id="IPR035892">
    <property type="entry name" value="C2_domain_sf"/>
</dbReference>
<dbReference type="PRINTS" id="PR00360">
    <property type="entry name" value="C2DOMAIN"/>
</dbReference>
<dbReference type="PANTHER" id="PTHR45911">
    <property type="entry name" value="C2 DOMAIN-CONTAINING PROTEIN"/>
    <property type="match status" value="1"/>
</dbReference>
<keyword evidence="5" id="KW-1133">Transmembrane helix</keyword>
<evidence type="ECO:0000256" key="3">
    <source>
        <dbReference type="ARBA" id="ARBA00022837"/>
    </source>
</evidence>
<evidence type="ECO:0000256" key="2">
    <source>
        <dbReference type="ARBA" id="ARBA00022723"/>
    </source>
</evidence>
<dbReference type="PANTHER" id="PTHR45911:SF3">
    <property type="entry name" value="DYSFERLIN-RELATED"/>
    <property type="match status" value="1"/>
</dbReference>
<dbReference type="STRING" id="109280.ENSHCOP00000000890"/>
<evidence type="ECO:0000313" key="8">
    <source>
        <dbReference type="Proteomes" id="UP000264820"/>
    </source>
</evidence>
<dbReference type="AlphaFoldDB" id="A0A3Q2X9M6"/>
<organism evidence="7 8">
    <name type="scientific">Hippocampus comes</name>
    <name type="common">Tiger tail seahorse</name>
    <dbReference type="NCBI Taxonomy" id="109280"/>
    <lineage>
        <taxon>Eukaryota</taxon>
        <taxon>Metazoa</taxon>
        <taxon>Chordata</taxon>
        <taxon>Craniata</taxon>
        <taxon>Vertebrata</taxon>
        <taxon>Euteleostomi</taxon>
        <taxon>Actinopterygii</taxon>
        <taxon>Neopterygii</taxon>
        <taxon>Teleostei</taxon>
        <taxon>Neoteleostei</taxon>
        <taxon>Acanthomorphata</taxon>
        <taxon>Syngnathiaria</taxon>
        <taxon>Syngnathiformes</taxon>
        <taxon>Syngnathoidei</taxon>
        <taxon>Syngnathidae</taxon>
        <taxon>Hippocampus</taxon>
    </lineage>
</organism>
<dbReference type="GeneTree" id="ENSGT00940000156031"/>
<accession>A0A3Q2X9M6</accession>
<dbReference type="SUPFAM" id="SSF49562">
    <property type="entry name" value="C2 domain (Calcium/lipid-binding domain, CaLB)"/>
    <property type="match status" value="1"/>
</dbReference>
<reference evidence="7" key="1">
    <citation type="submission" date="2025-08" db="UniProtKB">
        <authorList>
            <consortium name="Ensembl"/>
        </authorList>
    </citation>
    <scope>IDENTIFICATION</scope>
</reference>
<evidence type="ECO:0000259" key="6">
    <source>
        <dbReference type="PROSITE" id="PS50004"/>
    </source>
</evidence>
<dbReference type="Proteomes" id="UP000264820">
    <property type="component" value="Unplaced"/>
</dbReference>
<evidence type="ECO:0000256" key="5">
    <source>
        <dbReference type="SAM" id="Phobius"/>
    </source>
</evidence>
<dbReference type="InterPro" id="IPR000008">
    <property type="entry name" value="C2_dom"/>
</dbReference>
<feature type="compositionally biased region" description="Gly residues" evidence="4">
    <location>
        <begin position="76"/>
        <end position="87"/>
    </location>
</feature>
<dbReference type="GO" id="GO:0005509">
    <property type="term" value="F:calcium ion binding"/>
    <property type="evidence" value="ECO:0007669"/>
    <property type="project" value="TreeGrafter"/>
</dbReference>
<dbReference type="GO" id="GO:0046928">
    <property type="term" value="P:regulation of neurotransmitter secretion"/>
    <property type="evidence" value="ECO:0007669"/>
    <property type="project" value="TreeGrafter"/>
</dbReference>
<dbReference type="GO" id="GO:0030672">
    <property type="term" value="C:synaptic vesicle membrane"/>
    <property type="evidence" value="ECO:0007669"/>
    <property type="project" value="TreeGrafter"/>
</dbReference>
<keyword evidence="3" id="KW-0106">Calcium</keyword>
<comment type="similarity">
    <text evidence="1">Belongs to the MCTP family.</text>
</comment>
<sequence length="268" mass="29909">MFRRIKRRGNPALDRVFSSSQPDLVCSSRRDEEPSARARCGKQPAADGDHRAGVVPTHHKSSSLGSAGLDPLERTCGGGGEEQGPGGAPERAGTYELEVELRRGRNLAVRDKRAGNSDPYVKFEMAGRDVFRSRTIRKNLNPVWNHKTTLVTHNLGEPLHVKVFDYDFGIRDDFIGSAVFHLDSLELHRLTLVTLVLEDPQHPEEDLGSLELSVRLTYKNRPAEQCRDSTVRGHRKRGTLSNIFSAFALIISKQANLFLLFLSVVLVF</sequence>
<dbReference type="Pfam" id="PF00168">
    <property type="entry name" value="C2"/>
    <property type="match status" value="1"/>
</dbReference>
<dbReference type="PROSITE" id="PS50004">
    <property type="entry name" value="C2"/>
    <property type="match status" value="1"/>
</dbReference>
<keyword evidence="5" id="KW-0812">Transmembrane</keyword>
<dbReference type="Ensembl" id="ENSHCOT00000013017.1">
    <property type="protein sequence ID" value="ENSHCOP00000000890.1"/>
    <property type="gene ID" value="ENSHCOG00000001772.1"/>
</dbReference>
<evidence type="ECO:0000313" key="7">
    <source>
        <dbReference type="Ensembl" id="ENSHCOP00000000890.1"/>
    </source>
</evidence>
<protein>
    <recommendedName>
        <fullName evidence="6">C2 domain-containing protein</fullName>
    </recommendedName>
</protein>
<evidence type="ECO:0000256" key="4">
    <source>
        <dbReference type="SAM" id="MobiDB-lite"/>
    </source>
</evidence>
<keyword evidence="5" id="KW-0472">Membrane</keyword>
<feature type="region of interest" description="Disordered" evidence="4">
    <location>
        <begin position="1"/>
        <end position="91"/>
    </location>
</feature>
<dbReference type="SMART" id="SM00239">
    <property type="entry name" value="C2"/>
    <property type="match status" value="1"/>
</dbReference>
<keyword evidence="8" id="KW-1185">Reference proteome</keyword>